<dbReference type="PIRSF" id="PIRSF004486">
    <property type="entry name" value="MraW"/>
    <property type="match status" value="1"/>
</dbReference>
<evidence type="ECO:0000256" key="7">
    <source>
        <dbReference type="SAM" id="MobiDB-lite"/>
    </source>
</evidence>
<feature type="binding site" evidence="6">
    <location>
        <position position="80"/>
    </location>
    <ligand>
        <name>S-adenosyl-L-methionine</name>
        <dbReference type="ChEBI" id="CHEBI:59789"/>
    </ligand>
</feature>
<dbReference type="Proteomes" id="UP000219036">
    <property type="component" value="Unassembled WGS sequence"/>
</dbReference>
<dbReference type="Gene3D" id="1.10.150.170">
    <property type="entry name" value="Putative methyltransferase TM0872, insert domain"/>
    <property type="match status" value="1"/>
</dbReference>
<dbReference type="AlphaFoldDB" id="A0A285MZZ2"/>
<keyword evidence="2 6" id="KW-0698">rRNA processing</keyword>
<feature type="binding site" evidence="6">
    <location>
        <position position="101"/>
    </location>
    <ligand>
        <name>S-adenosyl-L-methionine</name>
        <dbReference type="ChEBI" id="CHEBI:59789"/>
    </ligand>
</feature>
<dbReference type="InterPro" id="IPR023397">
    <property type="entry name" value="SAM-dep_MeTrfase_MraW_recog"/>
</dbReference>
<accession>A0A285MZZ2</accession>
<dbReference type="PANTHER" id="PTHR11265">
    <property type="entry name" value="S-ADENOSYL-METHYLTRANSFERASE MRAW"/>
    <property type="match status" value="1"/>
</dbReference>
<dbReference type="InterPro" id="IPR002903">
    <property type="entry name" value="RsmH"/>
</dbReference>
<comment type="function">
    <text evidence="6">Specifically methylates the N4 position of cytidine in position 1402 (C1402) of 16S rRNA.</text>
</comment>
<organism evidence="8 9">
    <name type="scientific">Persephonella hydrogeniphila</name>
    <dbReference type="NCBI Taxonomy" id="198703"/>
    <lineage>
        <taxon>Bacteria</taxon>
        <taxon>Pseudomonadati</taxon>
        <taxon>Aquificota</taxon>
        <taxon>Aquificia</taxon>
        <taxon>Aquificales</taxon>
        <taxon>Hydrogenothermaceae</taxon>
        <taxon>Persephonella</taxon>
    </lineage>
</organism>
<dbReference type="NCBIfam" id="TIGR00006">
    <property type="entry name" value="16S rRNA (cytosine(1402)-N(4))-methyltransferase RsmH"/>
    <property type="match status" value="1"/>
</dbReference>
<dbReference type="HAMAP" id="MF_01007">
    <property type="entry name" value="16SrRNA_methyltr_H"/>
    <property type="match status" value="1"/>
</dbReference>
<keyword evidence="5 6" id="KW-0949">S-adenosyl-L-methionine</keyword>
<dbReference type="OrthoDB" id="9806637at2"/>
<feature type="binding site" evidence="6">
    <location>
        <begin position="34"/>
        <end position="36"/>
    </location>
    <ligand>
        <name>S-adenosyl-L-methionine</name>
        <dbReference type="ChEBI" id="CHEBI:59789"/>
    </ligand>
</feature>
<evidence type="ECO:0000313" key="8">
    <source>
        <dbReference type="EMBL" id="SNZ02749.1"/>
    </source>
</evidence>
<reference evidence="9" key="1">
    <citation type="submission" date="2017-09" db="EMBL/GenBank/DDBJ databases">
        <authorList>
            <person name="Varghese N."/>
            <person name="Submissions S."/>
        </authorList>
    </citation>
    <scope>NUCLEOTIDE SEQUENCE [LARGE SCALE GENOMIC DNA]</scope>
    <source>
        <strain evidence="9">DSM 15103</strain>
    </source>
</reference>
<keyword evidence="4 6" id="KW-0808">Transferase</keyword>
<evidence type="ECO:0000256" key="5">
    <source>
        <dbReference type="ARBA" id="ARBA00022691"/>
    </source>
</evidence>
<evidence type="ECO:0000256" key="3">
    <source>
        <dbReference type="ARBA" id="ARBA00022603"/>
    </source>
</evidence>
<comment type="subcellular location">
    <subcellularLocation>
        <location evidence="6">Cytoplasm</location>
    </subcellularLocation>
</comment>
<dbReference type="SUPFAM" id="SSF53335">
    <property type="entry name" value="S-adenosyl-L-methionine-dependent methyltransferases"/>
    <property type="match status" value="1"/>
</dbReference>
<evidence type="ECO:0000256" key="6">
    <source>
        <dbReference type="HAMAP-Rule" id="MF_01007"/>
    </source>
</evidence>
<dbReference type="EMBL" id="OBEI01000001">
    <property type="protein sequence ID" value="SNZ02749.1"/>
    <property type="molecule type" value="Genomic_DNA"/>
</dbReference>
<dbReference type="RefSeq" id="WP_096999402.1">
    <property type="nucleotide sequence ID" value="NZ_OBEI01000001.1"/>
</dbReference>
<gene>
    <name evidence="6" type="primary">rsmH</name>
    <name evidence="8" type="ORF">SAMN06265182_0201</name>
</gene>
<dbReference type="FunFam" id="1.10.150.170:FF:000003">
    <property type="entry name" value="Ribosomal RNA small subunit methyltransferase H"/>
    <property type="match status" value="1"/>
</dbReference>
<dbReference type="SUPFAM" id="SSF81799">
    <property type="entry name" value="Putative methyltransferase TM0872, insert domain"/>
    <property type="match status" value="1"/>
</dbReference>
<evidence type="ECO:0000256" key="4">
    <source>
        <dbReference type="ARBA" id="ARBA00022679"/>
    </source>
</evidence>
<dbReference type="GO" id="GO:0005737">
    <property type="term" value="C:cytoplasm"/>
    <property type="evidence" value="ECO:0007669"/>
    <property type="project" value="UniProtKB-SubCell"/>
</dbReference>
<evidence type="ECO:0000256" key="2">
    <source>
        <dbReference type="ARBA" id="ARBA00022552"/>
    </source>
</evidence>
<feature type="binding site" evidence="6">
    <location>
        <position position="108"/>
    </location>
    <ligand>
        <name>S-adenosyl-L-methionine</name>
        <dbReference type="ChEBI" id="CHEBI:59789"/>
    </ligand>
</feature>
<protein>
    <recommendedName>
        <fullName evidence="6">Ribosomal RNA small subunit methyltransferase H</fullName>
        <ecNumber evidence="6">2.1.1.199</ecNumber>
    </recommendedName>
    <alternativeName>
        <fullName evidence="6">16S rRNA m(4)C1402 methyltransferase</fullName>
    </alternativeName>
    <alternativeName>
        <fullName evidence="6">rRNA (cytosine-N(4)-)-methyltransferase RsmH</fullName>
    </alternativeName>
</protein>
<keyword evidence="6" id="KW-0963">Cytoplasm</keyword>
<feature type="region of interest" description="Disordered" evidence="7">
    <location>
        <begin position="271"/>
        <end position="295"/>
    </location>
</feature>
<comment type="similarity">
    <text evidence="1 6">Belongs to the methyltransferase superfamily. RsmH family.</text>
</comment>
<dbReference type="PANTHER" id="PTHR11265:SF0">
    <property type="entry name" value="12S RRNA N4-METHYLCYTIDINE METHYLTRANSFERASE"/>
    <property type="match status" value="1"/>
</dbReference>
<evidence type="ECO:0000256" key="1">
    <source>
        <dbReference type="ARBA" id="ARBA00010396"/>
    </source>
</evidence>
<dbReference type="GO" id="GO:0070475">
    <property type="term" value="P:rRNA base methylation"/>
    <property type="evidence" value="ECO:0007669"/>
    <property type="project" value="UniProtKB-UniRule"/>
</dbReference>
<dbReference type="InterPro" id="IPR029063">
    <property type="entry name" value="SAM-dependent_MTases_sf"/>
</dbReference>
<evidence type="ECO:0000313" key="9">
    <source>
        <dbReference type="Proteomes" id="UP000219036"/>
    </source>
</evidence>
<feature type="binding site" evidence="6">
    <location>
        <position position="53"/>
    </location>
    <ligand>
        <name>S-adenosyl-L-methionine</name>
        <dbReference type="ChEBI" id="CHEBI:59789"/>
    </ligand>
</feature>
<dbReference type="GO" id="GO:0071424">
    <property type="term" value="F:rRNA (cytosine-N4-)-methyltransferase activity"/>
    <property type="evidence" value="ECO:0007669"/>
    <property type="project" value="UniProtKB-UniRule"/>
</dbReference>
<comment type="catalytic activity">
    <reaction evidence="6">
        <text>cytidine(1402) in 16S rRNA + S-adenosyl-L-methionine = N(4)-methylcytidine(1402) in 16S rRNA + S-adenosyl-L-homocysteine + H(+)</text>
        <dbReference type="Rhea" id="RHEA:42928"/>
        <dbReference type="Rhea" id="RHEA-COMP:10286"/>
        <dbReference type="Rhea" id="RHEA-COMP:10287"/>
        <dbReference type="ChEBI" id="CHEBI:15378"/>
        <dbReference type="ChEBI" id="CHEBI:57856"/>
        <dbReference type="ChEBI" id="CHEBI:59789"/>
        <dbReference type="ChEBI" id="CHEBI:74506"/>
        <dbReference type="ChEBI" id="CHEBI:82748"/>
        <dbReference type="EC" id="2.1.1.199"/>
    </reaction>
</comment>
<sequence>MSEIEHYPVLHREVLQFFKQIKKGYIVDATVGGGGHSYLILKNLPEVKIVGIDKDEYALEKAEEKLKTFKGRYILVKSSFKDIDRILEDLRIKDITGFLFDLGVSTFHLKTERGFSFQRDEFLDMRMDKSQHLTAYKVVNKYPKDLLEKIIFEYGEEKFARRIVKNIIEERKKKPIETTKQLADIVYRSYPPALRRGRIHPATKTFQAIRIEVNNELSEIKEGVSKAIDILNKGGIIQVISFHSLEDRIVKNIFREAKKLKKLDILTKKPITPGKEEIKENPPSRSAKLRAGKKV</sequence>
<name>A0A285MZZ2_9AQUI</name>
<keyword evidence="3 6" id="KW-0489">Methyltransferase</keyword>
<dbReference type="EC" id="2.1.1.199" evidence="6"/>
<dbReference type="Pfam" id="PF01795">
    <property type="entry name" value="Methyltransf_5"/>
    <property type="match status" value="1"/>
</dbReference>
<proteinExistence type="inferred from homology"/>
<keyword evidence="9" id="KW-1185">Reference proteome</keyword>
<dbReference type="Gene3D" id="3.40.50.150">
    <property type="entry name" value="Vaccinia Virus protein VP39"/>
    <property type="match status" value="1"/>
</dbReference>